<dbReference type="InterPro" id="IPR036860">
    <property type="entry name" value="SH2_dom_sf"/>
</dbReference>
<dbReference type="PROSITE" id="PS01179">
    <property type="entry name" value="PID"/>
    <property type="match status" value="1"/>
</dbReference>
<dbReference type="InterPro" id="IPR006020">
    <property type="entry name" value="PTB/PI_dom"/>
</dbReference>
<gene>
    <name evidence="6" type="ORF">D915_004246</name>
</gene>
<dbReference type="GO" id="GO:0030971">
    <property type="term" value="F:receptor tyrosine kinase binding"/>
    <property type="evidence" value="ECO:0007669"/>
    <property type="project" value="TreeGrafter"/>
</dbReference>
<proteinExistence type="predicted"/>
<dbReference type="EMBL" id="JXXN02001465">
    <property type="protein sequence ID" value="THD24711.1"/>
    <property type="molecule type" value="Genomic_DNA"/>
</dbReference>
<feature type="domain" description="PID" evidence="4">
    <location>
        <begin position="23"/>
        <end position="179"/>
    </location>
</feature>
<dbReference type="InterPro" id="IPR051235">
    <property type="entry name" value="CEP152/SHC-Transforming"/>
</dbReference>
<dbReference type="GO" id="GO:0007169">
    <property type="term" value="P:cell surface receptor protein tyrosine kinase signaling pathway"/>
    <property type="evidence" value="ECO:0007669"/>
    <property type="project" value="TreeGrafter"/>
</dbReference>
<dbReference type="GO" id="GO:0005886">
    <property type="term" value="C:plasma membrane"/>
    <property type="evidence" value="ECO:0007669"/>
    <property type="project" value="TreeGrafter"/>
</dbReference>
<dbReference type="Gene3D" id="2.30.29.30">
    <property type="entry name" value="Pleckstrin-homology domain (PH domain)/Phosphotyrosine-binding domain (PTB)"/>
    <property type="match status" value="1"/>
</dbReference>
<sequence>MTSGMTKPTKWLHSDEQLAPESGVSYELRYIGSMPVRVSIKAVDLETRTRIAHASIHQVCEDVGRKLPRTTRPNKTLEMYLGAESDKNWAMTNVYLTITSQALTVETIDLNWRIFRHNLSMVSFASGGDAETLDFVCYVAKNDEGQRMCYVFEGIGGLAQDVIMTLGQAFRLGYQDFKKGKTHSVSGLTDADSHGSTLVSVTRQHLNANSATTPTTCQTTSRLPLGSIETPFVLPPSGPDSKTNGYDRSMKRSQPPDSIPANSLTSPPVLPPPNHHATTFDHFANFDENAWLLENDASNADVLDSSVPCNNHDRNRQARTHPVFSTCTITSGPALPITTCSAAPSVRNTGINTNTVSATTTTMTTINTPSNLAARTEMATNHAGSEAPFVSSTGTTASAFERLEPIGEPWYVGKMSRTQAESLLRYEGDFLVRASPHQSGQFVLSGMQDSKCRHLLLADPNGLVRTKERVFDSIQHLIDYHVQNGVPIRSADSEIRLIFPVSTFTFCESSFGYQCTRFLATVFIQRNQRYK</sequence>
<evidence type="ECO:0000259" key="5">
    <source>
        <dbReference type="PROSITE" id="PS50001"/>
    </source>
</evidence>
<dbReference type="SUPFAM" id="SSF50729">
    <property type="entry name" value="PH domain-like"/>
    <property type="match status" value="1"/>
</dbReference>
<dbReference type="SMART" id="SM00462">
    <property type="entry name" value="PTB"/>
    <property type="match status" value="1"/>
</dbReference>
<feature type="region of interest" description="Disordered" evidence="3">
    <location>
        <begin position="228"/>
        <end position="276"/>
    </location>
</feature>
<evidence type="ECO:0000313" key="7">
    <source>
        <dbReference type="Proteomes" id="UP000230066"/>
    </source>
</evidence>
<dbReference type="InterPro" id="IPR035676">
    <property type="entry name" value="SHC_SH2"/>
</dbReference>
<evidence type="ECO:0000259" key="4">
    <source>
        <dbReference type="PROSITE" id="PS01179"/>
    </source>
</evidence>
<name>A0A4E0RE60_FASHE</name>
<dbReference type="PRINTS" id="PR00401">
    <property type="entry name" value="SH2DOMAIN"/>
</dbReference>
<evidence type="ECO:0000256" key="1">
    <source>
        <dbReference type="ARBA" id="ARBA00022999"/>
    </source>
</evidence>
<dbReference type="CDD" id="cd09925">
    <property type="entry name" value="SH2_SHC"/>
    <property type="match status" value="1"/>
</dbReference>
<protein>
    <submittedName>
        <fullName evidence="6">Src 2 domain-containing transforming protein C1</fullName>
    </submittedName>
</protein>
<comment type="caution">
    <text evidence="6">The sequence shown here is derived from an EMBL/GenBank/DDBJ whole genome shotgun (WGS) entry which is preliminary data.</text>
</comment>
<organism evidence="6 7">
    <name type="scientific">Fasciola hepatica</name>
    <name type="common">Liver fluke</name>
    <dbReference type="NCBI Taxonomy" id="6192"/>
    <lineage>
        <taxon>Eukaryota</taxon>
        <taxon>Metazoa</taxon>
        <taxon>Spiralia</taxon>
        <taxon>Lophotrochozoa</taxon>
        <taxon>Platyhelminthes</taxon>
        <taxon>Trematoda</taxon>
        <taxon>Digenea</taxon>
        <taxon>Plagiorchiida</taxon>
        <taxon>Echinostomata</taxon>
        <taxon>Echinostomatoidea</taxon>
        <taxon>Fasciolidae</taxon>
        <taxon>Fasciola</taxon>
    </lineage>
</organism>
<evidence type="ECO:0000313" key="6">
    <source>
        <dbReference type="EMBL" id="THD24711.1"/>
    </source>
</evidence>
<dbReference type="PROSITE" id="PS50001">
    <property type="entry name" value="SH2"/>
    <property type="match status" value="1"/>
</dbReference>
<keyword evidence="7" id="KW-1185">Reference proteome</keyword>
<dbReference type="PANTHER" id="PTHR10337">
    <property type="entry name" value="SHC TRANSFORMING PROTEIN"/>
    <property type="match status" value="1"/>
</dbReference>
<dbReference type="PRINTS" id="PR00629">
    <property type="entry name" value="SHCPIDOMAIN"/>
</dbReference>
<dbReference type="Pfam" id="PF00640">
    <property type="entry name" value="PID"/>
    <property type="match status" value="1"/>
</dbReference>
<dbReference type="Proteomes" id="UP000230066">
    <property type="component" value="Unassembled WGS sequence"/>
</dbReference>
<dbReference type="InterPro" id="IPR011993">
    <property type="entry name" value="PH-like_dom_sf"/>
</dbReference>
<dbReference type="PANTHER" id="PTHR10337:SF11">
    <property type="entry name" value="DSHC PROTEIN"/>
    <property type="match status" value="1"/>
</dbReference>
<evidence type="ECO:0000256" key="3">
    <source>
        <dbReference type="SAM" id="MobiDB-lite"/>
    </source>
</evidence>
<accession>A0A4E0RE60</accession>
<dbReference type="GO" id="GO:0035556">
    <property type="term" value="P:intracellular signal transduction"/>
    <property type="evidence" value="ECO:0007669"/>
    <property type="project" value="InterPro"/>
</dbReference>
<dbReference type="SUPFAM" id="SSF55550">
    <property type="entry name" value="SH2 domain"/>
    <property type="match status" value="1"/>
</dbReference>
<dbReference type="AlphaFoldDB" id="A0A4E0RE60"/>
<dbReference type="SMART" id="SM00252">
    <property type="entry name" value="SH2"/>
    <property type="match status" value="1"/>
</dbReference>
<keyword evidence="1 2" id="KW-0727">SH2 domain</keyword>
<dbReference type="Gene3D" id="3.30.505.10">
    <property type="entry name" value="SH2 domain"/>
    <property type="match status" value="1"/>
</dbReference>
<evidence type="ECO:0000256" key="2">
    <source>
        <dbReference type="PROSITE-ProRule" id="PRU00191"/>
    </source>
</evidence>
<dbReference type="InterPro" id="IPR000980">
    <property type="entry name" value="SH2"/>
</dbReference>
<reference evidence="6" key="1">
    <citation type="submission" date="2019-03" db="EMBL/GenBank/DDBJ databases">
        <title>Improved annotation for the trematode Fasciola hepatica.</title>
        <authorList>
            <person name="Choi Y.-J."/>
            <person name="Martin J."/>
            <person name="Mitreva M."/>
        </authorList>
    </citation>
    <scope>NUCLEOTIDE SEQUENCE [LARGE SCALE GENOMIC DNA]</scope>
</reference>
<feature type="domain" description="SH2" evidence="5">
    <location>
        <begin position="410"/>
        <end position="501"/>
    </location>
</feature>
<dbReference type="InterPro" id="IPR006019">
    <property type="entry name" value="PID_Shc-like"/>
</dbReference>
<dbReference type="Pfam" id="PF00017">
    <property type="entry name" value="SH2"/>
    <property type="match status" value="1"/>
</dbReference>
<dbReference type="CDD" id="cd01209">
    <property type="entry name" value="PTB_Shc"/>
    <property type="match status" value="1"/>
</dbReference>